<feature type="domain" description="D-isomer specific 2-hydroxyacid dehydrogenase NAD-binding" evidence="7">
    <location>
        <begin position="136"/>
        <end position="305"/>
    </location>
</feature>
<dbReference type="InterPro" id="IPR006140">
    <property type="entry name" value="D-isomer_DH_NAD-bd"/>
</dbReference>
<reference evidence="8" key="2">
    <citation type="submission" date="2021-02" db="EMBL/GenBank/DDBJ databases">
        <title>Aspergillus puulaauensis MK2 genome sequence.</title>
        <authorList>
            <person name="Futagami T."/>
            <person name="Mori K."/>
            <person name="Kadooka C."/>
            <person name="Tanaka T."/>
        </authorList>
    </citation>
    <scope>NUCLEOTIDE SEQUENCE</scope>
    <source>
        <strain evidence="8">MK2</strain>
    </source>
</reference>
<dbReference type="InterPro" id="IPR036291">
    <property type="entry name" value="NAD(P)-bd_dom_sf"/>
</dbReference>
<dbReference type="GeneID" id="64969774"/>
<evidence type="ECO:0000256" key="5">
    <source>
        <dbReference type="RuleBase" id="RU003719"/>
    </source>
</evidence>
<protein>
    <recommendedName>
        <fullName evidence="10">C-terminal binding protein</fullName>
    </recommendedName>
</protein>
<dbReference type="Pfam" id="PF02826">
    <property type="entry name" value="2-Hacid_dh_C"/>
    <property type="match status" value="1"/>
</dbReference>
<keyword evidence="9" id="KW-1185">Reference proteome</keyword>
<feature type="domain" description="D-isomer specific 2-hydroxyacid dehydrogenase catalytic" evidence="6">
    <location>
        <begin position="72"/>
        <end position="352"/>
    </location>
</feature>
<dbReference type="InterPro" id="IPR051638">
    <property type="entry name" value="CTBP_dehydrogenase"/>
</dbReference>
<dbReference type="InterPro" id="IPR029753">
    <property type="entry name" value="D-isomer_DH_CS"/>
</dbReference>
<dbReference type="Proteomes" id="UP000654913">
    <property type="component" value="Chromosome 2"/>
</dbReference>
<keyword evidence="4" id="KW-0539">Nucleus</keyword>
<evidence type="ECO:0008006" key="10">
    <source>
        <dbReference type="Google" id="ProtNLM"/>
    </source>
</evidence>
<evidence type="ECO:0000259" key="6">
    <source>
        <dbReference type="Pfam" id="PF00389"/>
    </source>
</evidence>
<dbReference type="Gene3D" id="3.40.50.720">
    <property type="entry name" value="NAD(P)-binding Rossmann-like Domain"/>
    <property type="match status" value="2"/>
</dbReference>
<name>A0A7R7XFK9_9EURO</name>
<dbReference type="CDD" id="cd05299">
    <property type="entry name" value="CtBP_dh"/>
    <property type="match status" value="1"/>
</dbReference>
<evidence type="ECO:0000256" key="3">
    <source>
        <dbReference type="ARBA" id="ARBA00023002"/>
    </source>
</evidence>
<evidence type="ECO:0000313" key="8">
    <source>
        <dbReference type="EMBL" id="BCS19769.1"/>
    </source>
</evidence>
<dbReference type="GO" id="GO:0006357">
    <property type="term" value="P:regulation of transcription by RNA polymerase II"/>
    <property type="evidence" value="ECO:0007669"/>
    <property type="project" value="TreeGrafter"/>
</dbReference>
<gene>
    <name evidence="8" type="ORF">APUU_20201A</name>
</gene>
<evidence type="ECO:0000259" key="7">
    <source>
        <dbReference type="Pfam" id="PF02826"/>
    </source>
</evidence>
<dbReference type="GO" id="GO:0005634">
    <property type="term" value="C:nucleus"/>
    <property type="evidence" value="ECO:0007669"/>
    <property type="project" value="UniProtKB-SubCell"/>
</dbReference>
<evidence type="ECO:0000313" key="9">
    <source>
        <dbReference type="Proteomes" id="UP000654913"/>
    </source>
</evidence>
<dbReference type="GO" id="GO:0003714">
    <property type="term" value="F:transcription corepressor activity"/>
    <property type="evidence" value="ECO:0007669"/>
    <property type="project" value="InterPro"/>
</dbReference>
<proteinExistence type="inferred from homology"/>
<evidence type="ECO:0000256" key="2">
    <source>
        <dbReference type="ARBA" id="ARBA00005854"/>
    </source>
</evidence>
<dbReference type="GO" id="GO:0051287">
    <property type="term" value="F:NAD binding"/>
    <property type="evidence" value="ECO:0007669"/>
    <property type="project" value="InterPro"/>
</dbReference>
<dbReference type="InterPro" id="IPR043322">
    <property type="entry name" value="CtBP"/>
</dbReference>
<dbReference type="KEGG" id="apuu:APUU_20201A"/>
<dbReference type="GO" id="GO:0016616">
    <property type="term" value="F:oxidoreductase activity, acting on the CH-OH group of donors, NAD or NADP as acceptor"/>
    <property type="evidence" value="ECO:0007669"/>
    <property type="project" value="InterPro"/>
</dbReference>
<dbReference type="GO" id="GO:0001221">
    <property type="term" value="F:transcription coregulator binding"/>
    <property type="evidence" value="ECO:0007669"/>
    <property type="project" value="TreeGrafter"/>
</dbReference>
<evidence type="ECO:0000256" key="4">
    <source>
        <dbReference type="ARBA" id="ARBA00023242"/>
    </source>
</evidence>
<dbReference type="OrthoDB" id="298012at2759"/>
<dbReference type="Pfam" id="PF00389">
    <property type="entry name" value="2-Hacid_dh"/>
    <property type="match status" value="1"/>
</dbReference>
<dbReference type="GO" id="GO:0140297">
    <property type="term" value="F:DNA-binding transcription factor binding"/>
    <property type="evidence" value="ECO:0007669"/>
    <property type="project" value="TreeGrafter"/>
</dbReference>
<keyword evidence="3 5" id="KW-0560">Oxidoreductase</keyword>
<reference evidence="8" key="1">
    <citation type="submission" date="2021-01" db="EMBL/GenBank/DDBJ databases">
        <authorList>
            <consortium name="Aspergillus puulaauensis MK2 genome sequencing consortium"/>
            <person name="Kazuki M."/>
            <person name="Futagami T."/>
        </authorList>
    </citation>
    <scope>NUCLEOTIDE SEQUENCE</scope>
    <source>
        <strain evidence="8">MK2</strain>
    </source>
</reference>
<dbReference type="GO" id="GO:0003713">
    <property type="term" value="F:transcription coactivator activity"/>
    <property type="evidence" value="ECO:0007669"/>
    <property type="project" value="TreeGrafter"/>
</dbReference>
<organism evidence="8 9">
    <name type="scientific">Aspergillus puulaauensis</name>
    <dbReference type="NCBI Taxonomy" id="1220207"/>
    <lineage>
        <taxon>Eukaryota</taxon>
        <taxon>Fungi</taxon>
        <taxon>Dikarya</taxon>
        <taxon>Ascomycota</taxon>
        <taxon>Pezizomycotina</taxon>
        <taxon>Eurotiomycetes</taxon>
        <taxon>Eurotiomycetidae</taxon>
        <taxon>Eurotiales</taxon>
        <taxon>Aspergillaceae</taxon>
        <taxon>Aspergillus</taxon>
    </lineage>
</organism>
<accession>A0A7R7XFK9</accession>
<dbReference type="SUPFAM" id="SSF51735">
    <property type="entry name" value="NAD(P)-binding Rossmann-fold domains"/>
    <property type="match status" value="1"/>
</dbReference>
<dbReference type="PROSITE" id="PS00671">
    <property type="entry name" value="D_2_HYDROXYACID_DH_3"/>
    <property type="match status" value="1"/>
</dbReference>
<dbReference type="PANTHER" id="PTHR46029">
    <property type="entry name" value="C-TERMINAL-BINDING PROTEIN"/>
    <property type="match status" value="1"/>
</dbReference>
<dbReference type="SUPFAM" id="SSF52283">
    <property type="entry name" value="Formate/glycerate dehydrogenase catalytic domain-like"/>
    <property type="match status" value="1"/>
</dbReference>
<dbReference type="AlphaFoldDB" id="A0A7R7XFK9"/>
<comment type="subcellular location">
    <subcellularLocation>
        <location evidence="1">Nucleus</location>
    </subcellularLocation>
</comment>
<comment type="similarity">
    <text evidence="2 5">Belongs to the D-isomer specific 2-hydroxyacid dehydrogenase family.</text>
</comment>
<sequence length="363" mass="40363">MPEKTDPSESPRGKEFVIIQADGLYPDDTIEQEILRANVPGDWKITYLQLDLFPMGVPTPKPWSAVPKDLREKVNGILVLKIGFTAEDLALFPQLKVIVRMGVGYDRLDRVALAERNVTVCNVPDYGTAEIADHAIALALSLRRGILFHHELQREPHVRPWAVIDTPLVARLRDATFGILGLGRIGTAAALRAKAFGWKVIFYDPYVANGFDKAIGVERVRDIKELFRRSSCLSIHCSCTRETRGMVDWDLVGLMPQGSVLVNTGRGEVLNLDAVERGLKEGLLAGAGLDVLPEEPIPEDRVHSLVRAYRRKEEWLLGRLALTCHTAFYCPESFAEIRTKSVETMRDVLIDGGSSNVILPSMS</sequence>
<dbReference type="InterPro" id="IPR006139">
    <property type="entry name" value="D-isomer_2_OHA_DH_cat_dom"/>
</dbReference>
<dbReference type="PANTHER" id="PTHR46029:SF7">
    <property type="entry name" value="C-TERMINAL-BINDING PROTEIN"/>
    <property type="match status" value="1"/>
</dbReference>
<dbReference type="EMBL" id="AP024444">
    <property type="protein sequence ID" value="BCS19769.1"/>
    <property type="molecule type" value="Genomic_DNA"/>
</dbReference>
<dbReference type="RefSeq" id="XP_041551963.1">
    <property type="nucleotide sequence ID" value="XM_041698815.1"/>
</dbReference>
<evidence type="ECO:0000256" key="1">
    <source>
        <dbReference type="ARBA" id="ARBA00004123"/>
    </source>
</evidence>